<evidence type="ECO:0000313" key="2">
    <source>
        <dbReference type="EMBL" id="BCX48527.1"/>
    </source>
</evidence>
<dbReference type="Proteomes" id="UP001374893">
    <property type="component" value="Chromosome"/>
</dbReference>
<sequence>MAALNASAQSLKPANADAEPFAKDLIILAYSNDDSNWGVGLSLTDQFRFDGTPTVGVSIGSVHSASPFFDGLMLLHKNEEEHQIAPSGHGMVWLANSKTLESMEITIDATYKHRPVSVTVRFVVQDGKPTGYEVALNDDMPEAEQGGAGRPATSRESDSEGADKSQPEAEGSSR</sequence>
<gene>
    <name evidence="2" type="ORF">HAHE_24350</name>
</gene>
<keyword evidence="3" id="KW-1185">Reference proteome</keyword>
<feature type="region of interest" description="Disordered" evidence="1">
    <location>
        <begin position="133"/>
        <end position="174"/>
    </location>
</feature>
<reference evidence="2 3" key="1">
    <citation type="submission" date="2021-06" db="EMBL/GenBank/DDBJ databases">
        <title>Complete genome of Haloferula helveola possessing various polysaccharide degrading enzymes.</title>
        <authorList>
            <person name="Takami H."/>
            <person name="Huang C."/>
            <person name="Hamasaki K."/>
        </authorList>
    </citation>
    <scope>NUCLEOTIDE SEQUENCE [LARGE SCALE GENOMIC DNA]</scope>
    <source>
        <strain evidence="2 3">CN-1</strain>
    </source>
</reference>
<dbReference type="EMBL" id="AP024702">
    <property type="protein sequence ID" value="BCX48527.1"/>
    <property type="molecule type" value="Genomic_DNA"/>
</dbReference>
<accession>A0ABM7RL72</accession>
<proteinExistence type="predicted"/>
<feature type="compositionally biased region" description="Basic and acidic residues" evidence="1">
    <location>
        <begin position="153"/>
        <end position="174"/>
    </location>
</feature>
<evidence type="ECO:0000256" key="1">
    <source>
        <dbReference type="SAM" id="MobiDB-lite"/>
    </source>
</evidence>
<protein>
    <submittedName>
        <fullName evidence="2">Uncharacterized protein</fullName>
    </submittedName>
</protein>
<organism evidence="2 3">
    <name type="scientific">Haloferula helveola</name>
    <dbReference type="NCBI Taxonomy" id="490095"/>
    <lineage>
        <taxon>Bacteria</taxon>
        <taxon>Pseudomonadati</taxon>
        <taxon>Verrucomicrobiota</taxon>
        <taxon>Verrucomicrobiia</taxon>
        <taxon>Verrucomicrobiales</taxon>
        <taxon>Verrucomicrobiaceae</taxon>
        <taxon>Haloferula</taxon>
    </lineage>
</organism>
<name>A0ABM7RL72_9BACT</name>
<evidence type="ECO:0000313" key="3">
    <source>
        <dbReference type="Proteomes" id="UP001374893"/>
    </source>
</evidence>